<evidence type="ECO:0000313" key="2">
    <source>
        <dbReference type="Proteomes" id="UP000008837"/>
    </source>
</evidence>
<reference evidence="1 2" key="1">
    <citation type="journal article" date="2007" name="Proc. Natl. Acad. Sci. U.S.A.">
        <title>Dandruff-associated Malassezia genomes reveal convergent and divergent virulence traits shared with plant and human fungal pathogens.</title>
        <authorList>
            <person name="Xu J."/>
            <person name="Saunders C.W."/>
            <person name="Hu P."/>
            <person name="Grant R.A."/>
            <person name="Boekhout T."/>
            <person name="Kuramae E.E."/>
            <person name="Kronstad J.W."/>
            <person name="Deangelis Y.M."/>
            <person name="Reeder N.L."/>
            <person name="Johnstone K.R."/>
            <person name="Leland M."/>
            <person name="Fieno A.M."/>
            <person name="Begley W.M."/>
            <person name="Sun Y."/>
            <person name="Lacey M.P."/>
            <person name="Chaudhary T."/>
            <person name="Keough T."/>
            <person name="Chu L."/>
            <person name="Sears R."/>
            <person name="Yuan B."/>
            <person name="Dawson T.L.Jr."/>
        </authorList>
    </citation>
    <scope>NUCLEOTIDE SEQUENCE [LARGE SCALE GENOMIC DNA]</scope>
    <source>
        <strain evidence="2">ATCC MYA-4612 / CBS 7966</strain>
    </source>
</reference>
<organism evidence="1 2">
    <name type="scientific">Malassezia globosa (strain ATCC MYA-4612 / CBS 7966)</name>
    <name type="common">Dandruff-associated fungus</name>
    <dbReference type="NCBI Taxonomy" id="425265"/>
    <lineage>
        <taxon>Eukaryota</taxon>
        <taxon>Fungi</taxon>
        <taxon>Dikarya</taxon>
        <taxon>Basidiomycota</taxon>
        <taxon>Ustilaginomycotina</taxon>
        <taxon>Malasseziomycetes</taxon>
        <taxon>Malasseziales</taxon>
        <taxon>Malasseziaceae</taxon>
        <taxon>Malassezia</taxon>
    </lineage>
</organism>
<accession>A8Q8Z7</accession>
<proteinExistence type="predicted"/>
<name>A8Q8Z7_MALGO</name>
<dbReference type="KEGG" id="mgl:MGL_3377"/>
<dbReference type="GeneID" id="5853649"/>
<keyword evidence="2" id="KW-1185">Reference proteome</keyword>
<dbReference type="AlphaFoldDB" id="A8Q8Z7"/>
<dbReference type="OrthoDB" id="3355484at2759"/>
<dbReference type="EMBL" id="AAYY01000013">
    <property type="protein sequence ID" value="EDP42128.1"/>
    <property type="molecule type" value="Genomic_DNA"/>
</dbReference>
<dbReference type="Proteomes" id="UP000008837">
    <property type="component" value="Unassembled WGS sequence"/>
</dbReference>
<protein>
    <recommendedName>
        <fullName evidence="3">Mediator complex subunit 18</fullName>
    </recommendedName>
</protein>
<dbReference type="InParanoid" id="A8Q8Z7"/>
<comment type="caution">
    <text evidence="1">The sequence shown here is derived from an EMBL/GenBank/DDBJ whole genome shotgun (WGS) entry which is preliminary data.</text>
</comment>
<evidence type="ECO:0000313" key="1">
    <source>
        <dbReference type="EMBL" id="EDP42128.1"/>
    </source>
</evidence>
<evidence type="ECO:0008006" key="3">
    <source>
        <dbReference type="Google" id="ProtNLM"/>
    </source>
</evidence>
<dbReference type="VEuPathDB" id="FungiDB:MGL_3377"/>
<gene>
    <name evidence="1" type="ORF">MGL_3377</name>
</gene>
<dbReference type="RefSeq" id="XP_001729342.1">
    <property type="nucleotide sequence ID" value="XM_001729290.1"/>
</dbReference>
<sequence>MANADVQLQHMQVSAIGDIEPLHVGLLLEALTRMVHTPPEAFVERETLLHRSDDEASRTIELSDTQWSNVRRARDQIRLLVRTEHGMTQLVLPQPPSPPGAAPTVAVRTVVMVDVLTPVAESTSISPSIHAPGEHLDPSTIFAMSMEELGHHSQHRSGWDELIQLLQWLPSREVMRYGLRFVLPSDNALVLHELRVFRAIEVRTYLILYIHAYRKKC</sequence>
<dbReference type="OMA" id="ETGDNAW"/>